<evidence type="ECO:0000313" key="2">
    <source>
        <dbReference type="Proteomes" id="UP001057452"/>
    </source>
</evidence>
<gene>
    <name evidence="1" type="ORF">KUCAC02_024115</name>
</gene>
<sequence>MSMLPTFGFTQEQVACVCEVLQQGGNIERLGRFLWSLPACEHLHKNESVLKAKAVVAFHRGELPRALQNPREPPVFSAQSPEAAAAVAQSALHRGGEAERPSARRRGEVPRPEKVPPASLHLGRRRDKLLLQGEEQECPAGVVHPQSLPIPAGEKRAGRGHGTHHHAGQQTGSKTDGSETVQRRRRKGKTTRTPTAIVTTH</sequence>
<reference evidence="1" key="1">
    <citation type="submission" date="2022-05" db="EMBL/GenBank/DDBJ databases">
        <title>Chromosome-level genome of Chaenocephalus aceratus.</title>
        <authorList>
            <person name="Park H."/>
        </authorList>
    </citation>
    <scope>NUCLEOTIDE SEQUENCE</scope>
    <source>
        <strain evidence="1">KU_202001</strain>
    </source>
</reference>
<comment type="caution">
    <text evidence="1">The sequence shown here is derived from an EMBL/GenBank/DDBJ whole genome shotgun (WGS) entry which is preliminary data.</text>
</comment>
<organism evidence="1 2">
    <name type="scientific">Chaenocephalus aceratus</name>
    <name type="common">Blackfin icefish</name>
    <name type="synonym">Chaenichthys aceratus</name>
    <dbReference type="NCBI Taxonomy" id="36190"/>
    <lineage>
        <taxon>Eukaryota</taxon>
        <taxon>Metazoa</taxon>
        <taxon>Chordata</taxon>
        <taxon>Craniata</taxon>
        <taxon>Vertebrata</taxon>
        <taxon>Euteleostomi</taxon>
        <taxon>Actinopterygii</taxon>
        <taxon>Neopterygii</taxon>
        <taxon>Teleostei</taxon>
        <taxon>Neoteleostei</taxon>
        <taxon>Acanthomorphata</taxon>
        <taxon>Eupercaria</taxon>
        <taxon>Perciformes</taxon>
        <taxon>Notothenioidei</taxon>
        <taxon>Channichthyidae</taxon>
        <taxon>Chaenocephalus</taxon>
    </lineage>
</organism>
<dbReference type="EMBL" id="CM043806">
    <property type="protein sequence ID" value="KAI4812747.1"/>
    <property type="molecule type" value="Genomic_DNA"/>
</dbReference>
<protein>
    <submittedName>
        <fullName evidence="1">Uncharacterized protein</fullName>
    </submittedName>
</protein>
<name>A0ACB9WHU0_CHAAC</name>
<keyword evidence="2" id="KW-1185">Reference proteome</keyword>
<accession>A0ACB9WHU0</accession>
<evidence type="ECO:0000313" key="1">
    <source>
        <dbReference type="EMBL" id="KAI4812747.1"/>
    </source>
</evidence>
<proteinExistence type="predicted"/>
<dbReference type="Proteomes" id="UP001057452">
    <property type="component" value="Chromosome 22"/>
</dbReference>